<dbReference type="Proteomes" id="UP001240984">
    <property type="component" value="Unassembled WGS sequence"/>
</dbReference>
<feature type="compositionally biased region" description="Acidic residues" evidence="1">
    <location>
        <begin position="69"/>
        <end position="78"/>
    </location>
</feature>
<accession>A0ABT9MM17</accession>
<evidence type="ECO:0000313" key="3">
    <source>
        <dbReference type="Proteomes" id="UP001240984"/>
    </source>
</evidence>
<keyword evidence="3" id="KW-1185">Reference proteome</keyword>
<evidence type="ECO:0000313" key="2">
    <source>
        <dbReference type="EMBL" id="MDP9792452.1"/>
    </source>
</evidence>
<feature type="region of interest" description="Disordered" evidence="1">
    <location>
        <begin position="59"/>
        <end position="78"/>
    </location>
</feature>
<protein>
    <submittedName>
        <fullName evidence="2">Uncharacterized protein</fullName>
    </submittedName>
</protein>
<dbReference type="RefSeq" id="WP_306827337.1">
    <property type="nucleotide sequence ID" value="NZ_JAUSRA010000001.1"/>
</dbReference>
<sequence>MPVIADRVVLRAWRHKNQSDKIHFVVARADGSQRRLWVGKGHFLYEILDSHLLAIGYTGPASGKGDPEEAHDDTDAAD</sequence>
<name>A0ABT9MM17_9ACTN</name>
<evidence type="ECO:0000256" key="1">
    <source>
        <dbReference type="SAM" id="MobiDB-lite"/>
    </source>
</evidence>
<organism evidence="2 3">
    <name type="scientific">Catenuloplanes nepalensis</name>
    <dbReference type="NCBI Taxonomy" id="587533"/>
    <lineage>
        <taxon>Bacteria</taxon>
        <taxon>Bacillati</taxon>
        <taxon>Actinomycetota</taxon>
        <taxon>Actinomycetes</taxon>
        <taxon>Micromonosporales</taxon>
        <taxon>Micromonosporaceae</taxon>
        <taxon>Catenuloplanes</taxon>
    </lineage>
</organism>
<comment type="caution">
    <text evidence="2">The sequence shown here is derived from an EMBL/GenBank/DDBJ whole genome shotgun (WGS) entry which is preliminary data.</text>
</comment>
<reference evidence="2 3" key="1">
    <citation type="submission" date="2023-07" db="EMBL/GenBank/DDBJ databases">
        <title>Sequencing the genomes of 1000 actinobacteria strains.</title>
        <authorList>
            <person name="Klenk H.-P."/>
        </authorList>
    </citation>
    <scope>NUCLEOTIDE SEQUENCE [LARGE SCALE GENOMIC DNA]</scope>
    <source>
        <strain evidence="2 3">DSM 44710</strain>
    </source>
</reference>
<gene>
    <name evidence="2" type="ORF">J2S43_000964</name>
</gene>
<proteinExistence type="predicted"/>
<dbReference type="EMBL" id="JAUSRA010000001">
    <property type="protein sequence ID" value="MDP9792452.1"/>
    <property type="molecule type" value="Genomic_DNA"/>
</dbReference>